<protein>
    <submittedName>
        <fullName evidence="2">Uncharacterized protein</fullName>
    </submittedName>
</protein>
<reference evidence="2 3" key="1">
    <citation type="journal article" date="2019" name="Int. J. Syst. Evol. Microbiol.">
        <title>The Global Catalogue of Microorganisms (GCM) 10K type strain sequencing project: providing services to taxonomists for standard genome sequencing and annotation.</title>
        <authorList>
            <consortium name="The Broad Institute Genomics Platform"/>
            <consortium name="The Broad Institute Genome Sequencing Center for Infectious Disease"/>
            <person name="Wu L."/>
            <person name="Ma J."/>
        </authorList>
    </citation>
    <scope>NUCLEOTIDE SEQUENCE [LARGE SCALE GENOMIC DNA]</scope>
    <source>
        <strain evidence="2 3">JCM 4395</strain>
    </source>
</reference>
<name>A0ABN3LGA2_STRLO</name>
<feature type="region of interest" description="Disordered" evidence="1">
    <location>
        <begin position="70"/>
        <end position="118"/>
    </location>
</feature>
<dbReference type="EMBL" id="BAAASG010000006">
    <property type="protein sequence ID" value="GAA2483411.1"/>
    <property type="molecule type" value="Genomic_DNA"/>
</dbReference>
<feature type="compositionally biased region" description="Polar residues" evidence="1">
    <location>
        <begin position="70"/>
        <end position="79"/>
    </location>
</feature>
<sequence length="118" mass="12956">MAAAVSWAWPPAWFRTPVRPVPKVLHSFALELPQGAHHIASKDYRADRGDEASIRFTVTRQELAQFMSTLRTGTVSGPSSAEPDEQRGAGGRTEVEAARYEGFRPRAGAGPALRRRGR</sequence>
<accession>A0ABN3LGA2</accession>
<evidence type="ECO:0000313" key="3">
    <source>
        <dbReference type="Proteomes" id="UP001501777"/>
    </source>
</evidence>
<comment type="caution">
    <text evidence="2">The sequence shown here is derived from an EMBL/GenBank/DDBJ whole genome shotgun (WGS) entry which is preliminary data.</text>
</comment>
<gene>
    <name evidence="2" type="ORF">GCM10010276_21150</name>
</gene>
<proteinExistence type="predicted"/>
<keyword evidence="3" id="KW-1185">Reference proteome</keyword>
<evidence type="ECO:0000256" key="1">
    <source>
        <dbReference type="SAM" id="MobiDB-lite"/>
    </source>
</evidence>
<dbReference type="Proteomes" id="UP001501777">
    <property type="component" value="Unassembled WGS sequence"/>
</dbReference>
<evidence type="ECO:0000313" key="2">
    <source>
        <dbReference type="EMBL" id="GAA2483411.1"/>
    </source>
</evidence>
<organism evidence="2 3">
    <name type="scientific">Streptomyces longisporus</name>
    <dbReference type="NCBI Taxonomy" id="1948"/>
    <lineage>
        <taxon>Bacteria</taxon>
        <taxon>Bacillati</taxon>
        <taxon>Actinomycetota</taxon>
        <taxon>Actinomycetes</taxon>
        <taxon>Kitasatosporales</taxon>
        <taxon>Streptomycetaceae</taxon>
        <taxon>Streptomyces</taxon>
    </lineage>
</organism>
<feature type="compositionally biased region" description="Basic and acidic residues" evidence="1">
    <location>
        <begin position="93"/>
        <end position="104"/>
    </location>
</feature>